<evidence type="ECO:0000256" key="9">
    <source>
        <dbReference type="PIRSR" id="PIRSR639901-2"/>
    </source>
</evidence>
<evidence type="ECO:0000313" key="12">
    <source>
        <dbReference type="EMBL" id="ODA67220.1"/>
    </source>
</evidence>
<keyword evidence="5 12" id="KW-0808">Transferase</keyword>
<dbReference type="Gene3D" id="3.40.50.11720">
    <property type="entry name" value="3-Deoxy-D-manno-octulosonic-acid transferase, N-terminal domain"/>
    <property type="match status" value="1"/>
</dbReference>
<gene>
    <name evidence="12" type="ORF">A7A08_01967</name>
</gene>
<keyword evidence="12" id="KW-0328">Glycosyltransferase</keyword>
<organism evidence="12 13">
    <name type="scientific">Methyloligella halotolerans</name>
    <dbReference type="NCBI Taxonomy" id="1177755"/>
    <lineage>
        <taxon>Bacteria</taxon>
        <taxon>Pseudomonadati</taxon>
        <taxon>Pseudomonadota</taxon>
        <taxon>Alphaproteobacteria</taxon>
        <taxon>Hyphomicrobiales</taxon>
        <taxon>Hyphomicrobiaceae</taxon>
        <taxon>Methyloligella</taxon>
    </lineage>
</organism>
<evidence type="ECO:0000256" key="4">
    <source>
        <dbReference type="ARBA" id="ARBA00019077"/>
    </source>
</evidence>
<evidence type="ECO:0000256" key="5">
    <source>
        <dbReference type="ARBA" id="ARBA00022679"/>
    </source>
</evidence>
<evidence type="ECO:0000256" key="2">
    <source>
        <dbReference type="ARBA" id="ARBA00004713"/>
    </source>
</evidence>
<dbReference type="AlphaFoldDB" id="A0A1E2RYJ1"/>
<dbReference type="GO" id="GO:0009244">
    <property type="term" value="P:lipopolysaccharide core region biosynthetic process"/>
    <property type="evidence" value="ECO:0007669"/>
    <property type="project" value="UniProtKB-UniPathway"/>
</dbReference>
<evidence type="ECO:0000313" key="13">
    <source>
        <dbReference type="Proteomes" id="UP000095087"/>
    </source>
</evidence>
<dbReference type="Proteomes" id="UP000095087">
    <property type="component" value="Unassembled WGS sequence"/>
</dbReference>
<dbReference type="Pfam" id="PF04413">
    <property type="entry name" value="Glycos_transf_N"/>
    <property type="match status" value="1"/>
</dbReference>
<feature type="domain" description="DUF374" evidence="10">
    <location>
        <begin position="71"/>
        <end position="139"/>
    </location>
</feature>
<feature type="active site" description="Proton acceptor" evidence="8">
    <location>
        <position position="305"/>
    </location>
</feature>
<evidence type="ECO:0000259" key="11">
    <source>
        <dbReference type="Pfam" id="PF04413"/>
    </source>
</evidence>
<dbReference type="GO" id="GO:0005886">
    <property type="term" value="C:plasma membrane"/>
    <property type="evidence" value="ECO:0007669"/>
    <property type="project" value="TreeGrafter"/>
</dbReference>
<evidence type="ECO:0000256" key="7">
    <source>
        <dbReference type="ARBA" id="ARBA00049183"/>
    </source>
</evidence>
<dbReference type="PANTHER" id="PTHR42755">
    <property type="entry name" value="3-DEOXY-MANNO-OCTULOSONATE CYTIDYLYLTRANSFERASE"/>
    <property type="match status" value="1"/>
</dbReference>
<dbReference type="UniPathway" id="UPA00958"/>
<feature type="site" description="Transition state stabilizer" evidence="9">
    <location>
        <position position="451"/>
    </location>
</feature>
<dbReference type="PANTHER" id="PTHR42755:SF1">
    <property type="entry name" value="3-DEOXY-D-MANNO-OCTULOSONIC ACID TRANSFERASE, MITOCHONDRIAL-RELATED"/>
    <property type="match status" value="1"/>
</dbReference>
<feature type="domain" description="3-deoxy-D-manno-octulosonic-acid transferase N-terminal" evidence="11">
    <location>
        <begin position="280"/>
        <end position="453"/>
    </location>
</feature>
<comment type="catalytic activity">
    <reaction evidence="7">
        <text>lipid IVA (E. coli) + CMP-3-deoxy-beta-D-manno-octulosonate = alpha-Kdo-(2-&gt;6)-lipid IVA (E. coli) + CMP + H(+)</text>
        <dbReference type="Rhea" id="RHEA:28066"/>
        <dbReference type="ChEBI" id="CHEBI:15378"/>
        <dbReference type="ChEBI" id="CHEBI:58603"/>
        <dbReference type="ChEBI" id="CHEBI:60364"/>
        <dbReference type="ChEBI" id="CHEBI:60377"/>
        <dbReference type="ChEBI" id="CHEBI:85987"/>
        <dbReference type="EC" id="2.4.99.12"/>
    </reaction>
</comment>
<dbReference type="FunFam" id="3.40.50.11720:FF:000001">
    <property type="entry name" value="3-deoxy-D-manno-octulosonic acid transferase"/>
    <property type="match status" value="1"/>
</dbReference>
<reference evidence="12 13" key="1">
    <citation type="submission" date="2016-07" db="EMBL/GenBank/DDBJ databases">
        <title>Draft genome sequence of Methyloligella halotolerans C2T (VKM B-2706T=CCUG 61687T=DSM 25045T), a halotolerant polyhydroxybutyrate accumulating methylotroph.</title>
        <authorList>
            <person name="Vasilenko O.V."/>
            <person name="Doronina N.V."/>
            <person name="Poroshina M.N."/>
            <person name="Tarlachkov S.V."/>
            <person name="Trotsenko Y.A."/>
        </authorList>
    </citation>
    <scope>NUCLEOTIDE SEQUENCE [LARGE SCALE GENOMIC DNA]</scope>
    <source>
        <strain evidence="12 13">VKM B-2706</strain>
    </source>
</reference>
<dbReference type="EMBL" id="MASI01000004">
    <property type="protein sequence ID" value="ODA67220.1"/>
    <property type="molecule type" value="Genomic_DNA"/>
</dbReference>
<evidence type="ECO:0000259" key="10">
    <source>
        <dbReference type="Pfam" id="PF04028"/>
    </source>
</evidence>
<dbReference type="InterPro" id="IPR038107">
    <property type="entry name" value="Glycos_transf_N_sf"/>
</dbReference>
<comment type="function">
    <text evidence="1">Involved in lipopolysaccharide (LPS) biosynthesis. Catalyzes the transfer of 3-deoxy-D-manno-octulosonate (Kdo) residue(s) from CMP-Kdo to lipid IV(A), the tetraacyldisaccharide-1,4'-bisphosphate precursor of lipid A.</text>
</comment>
<proteinExistence type="predicted"/>
<dbReference type="InterPro" id="IPR007507">
    <property type="entry name" value="Glycos_transf_N"/>
</dbReference>
<dbReference type="Pfam" id="PF04028">
    <property type="entry name" value="DUF374"/>
    <property type="match status" value="1"/>
</dbReference>
<name>A0A1E2RYJ1_9HYPH</name>
<dbReference type="OrthoDB" id="9789797at2"/>
<comment type="caution">
    <text evidence="12">The sequence shown here is derived from an EMBL/GenBank/DDBJ whole genome shotgun (WGS) entry which is preliminary data.</text>
</comment>
<dbReference type="GO" id="GO:0043842">
    <property type="term" value="F:Kdo transferase activity"/>
    <property type="evidence" value="ECO:0007669"/>
    <property type="project" value="UniProtKB-EC"/>
</dbReference>
<dbReference type="EC" id="2.4.99.12" evidence="3"/>
<evidence type="ECO:0000256" key="8">
    <source>
        <dbReference type="PIRSR" id="PIRSR639901-1"/>
    </source>
</evidence>
<dbReference type="RefSeq" id="WP_083226627.1">
    <property type="nucleotide sequence ID" value="NZ_MASI01000004.1"/>
</dbReference>
<dbReference type="CDD" id="cd07983">
    <property type="entry name" value="LPLAT_DUF374-like"/>
    <property type="match status" value="1"/>
</dbReference>
<evidence type="ECO:0000256" key="6">
    <source>
        <dbReference type="ARBA" id="ARBA00031445"/>
    </source>
</evidence>
<evidence type="ECO:0000256" key="3">
    <source>
        <dbReference type="ARBA" id="ARBA00012621"/>
    </source>
</evidence>
<dbReference type="InterPro" id="IPR039901">
    <property type="entry name" value="Kdotransferase"/>
</dbReference>
<evidence type="ECO:0000256" key="1">
    <source>
        <dbReference type="ARBA" id="ARBA00003394"/>
    </source>
</evidence>
<comment type="pathway">
    <text evidence="2">Bacterial outer membrane biogenesis; LPS core biosynthesis.</text>
</comment>
<dbReference type="GO" id="GO:0009245">
    <property type="term" value="P:lipid A biosynthetic process"/>
    <property type="evidence" value="ECO:0007669"/>
    <property type="project" value="TreeGrafter"/>
</dbReference>
<dbReference type="Gene3D" id="3.40.50.2000">
    <property type="entry name" value="Glycogen Phosphorylase B"/>
    <property type="match status" value="1"/>
</dbReference>
<feature type="site" description="Transition state stabilizer" evidence="9">
    <location>
        <position position="375"/>
    </location>
</feature>
<sequence length="672" mass="73606">MFKSLARSNRLVSLAGWLGAKYINLVYGSSDIRRTPDDLDQRLKDQDPQIFITWHGQFLLAPKMRPPWVPEVVAMVARHGDAEFIAETLKHFGTNFARGAGAGNRRKDRGGAKALREAVKALDRGATIVITADVPPGPARRASMGIVTMARLSGRPMVPFGMATKRYFAFNSWSKLTINLPFNRLGIAVGDPVWVSADADEEEMERARAALEDGLNDTMAKAYALAGSDDPISDASRLKRARPSAVLKVYRGLTRAAEPFVPRLLDWREEKGKEEASHRGERFGEASLPRPEGRLCWLHAASVGETNAALPLIGALKKRWPDLNILLTTVTVTSAKLARRRLPDGAVHQYVPLDSAEYMRRFLDHWRPDLALLVESEIWPNLLLETKAQGVPLVLINGRISKKTYQRWRRFKSFSRPLFSCFDLVLAQNASLGRQFMRLGAGESIAVGNLKADAPPPPSDLEGRPALEQALGGRPVFLVSSTHPGEDELIGEAHEIAKKELPDLLTIIAPRHPHRGSGVAEALSQRGLKTALRSEGALPGPETDVYIADTIGELGMLYALSPVALIGGSLKKKGGQNPVEAIKLGAAVLTGPGWANFKDSYSQLLEAGGCREVGDPQAIAQTVVTLLRNENEREAMIANATRCLHRMSGALDRTVAELVRFLPDETEKKNET</sequence>
<keyword evidence="13" id="KW-1185">Reference proteome</keyword>
<dbReference type="InterPro" id="IPR007172">
    <property type="entry name" value="DUF374"/>
</dbReference>
<dbReference type="STRING" id="1177755.A7A08_01967"/>
<protein>
    <recommendedName>
        <fullName evidence="4">3-deoxy-D-manno-octulosonic acid transferase</fullName>
        <ecNumber evidence="3">2.4.99.12</ecNumber>
    </recommendedName>
    <alternativeName>
        <fullName evidence="6">Lipid IV(A) 3-deoxy-D-manno-octulosonic acid transferase</fullName>
    </alternativeName>
</protein>
<dbReference type="SUPFAM" id="SSF53756">
    <property type="entry name" value="UDP-Glycosyltransferase/glycogen phosphorylase"/>
    <property type="match status" value="1"/>
</dbReference>
<accession>A0A1E2RYJ1</accession>